<gene>
    <name evidence="1" type="ORF">GMARGA_LOCUS9053</name>
</gene>
<protein>
    <submittedName>
        <fullName evidence="1">44830_t:CDS:1</fullName>
    </submittedName>
</protein>
<organism evidence="1 2">
    <name type="scientific">Gigaspora margarita</name>
    <dbReference type="NCBI Taxonomy" id="4874"/>
    <lineage>
        <taxon>Eukaryota</taxon>
        <taxon>Fungi</taxon>
        <taxon>Fungi incertae sedis</taxon>
        <taxon>Mucoromycota</taxon>
        <taxon>Glomeromycotina</taxon>
        <taxon>Glomeromycetes</taxon>
        <taxon>Diversisporales</taxon>
        <taxon>Gigasporaceae</taxon>
        <taxon>Gigaspora</taxon>
    </lineage>
</organism>
<dbReference type="Proteomes" id="UP000789901">
    <property type="component" value="Unassembled WGS sequence"/>
</dbReference>
<reference evidence="1 2" key="1">
    <citation type="submission" date="2021-06" db="EMBL/GenBank/DDBJ databases">
        <authorList>
            <person name="Kallberg Y."/>
            <person name="Tangrot J."/>
            <person name="Rosling A."/>
        </authorList>
    </citation>
    <scope>NUCLEOTIDE SEQUENCE [LARGE SCALE GENOMIC DNA]</scope>
    <source>
        <strain evidence="1 2">120-4 pot B 10/14</strain>
    </source>
</reference>
<sequence length="156" mass="18381">MTKVITYQTQKLQQIITRKEKPEWWICGCPYYPTSQFGICKHLVQQKGPISGEFFDHIKRNHQPPFLAKHGYNLVKTESVNIEYNVLYSNIDNDLNKNSNELYNELMILTTKALNLLEVQKSVGNSQWVRSLKKNFSPISRMVKEIEQYKRKRTLS</sequence>
<comment type="caution">
    <text evidence="1">The sequence shown here is derived from an EMBL/GenBank/DDBJ whole genome shotgun (WGS) entry which is preliminary data.</text>
</comment>
<accession>A0ABN7UPA4</accession>
<name>A0ABN7UPA4_GIGMA</name>
<keyword evidence="2" id="KW-1185">Reference proteome</keyword>
<dbReference type="EMBL" id="CAJVQB010004771">
    <property type="protein sequence ID" value="CAG8645077.1"/>
    <property type="molecule type" value="Genomic_DNA"/>
</dbReference>
<evidence type="ECO:0000313" key="2">
    <source>
        <dbReference type="Proteomes" id="UP000789901"/>
    </source>
</evidence>
<proteinExistence type="predicted"/>
<evidence type="ECO:0000313" key="1">
    <source>
        <dbReference type="EMBL" id="CAG8645077.1"/>
    </source>
</evidence>